<dbReference type="InterPro" id="IPR000086">
    <property type="entry name" value="NUDIX_hydrolase_dom"/>
</dbReference>
<proteinExistence type="inferred from homology"/>
<dbReference type="GO" id="GO:0051287">
    <property type="term" value="F:NAD binding"/>
    <property type="evidence" value="ECO:0007669"/>
    <property type="project" value="TreeGrafter"/>
</dbReference>
<protein>
    <recommendedName>
        <fullName evidence="5">Nudix hydrolase domain-containing protein</fullName>
    </recommendedName>
</protein>
<keyword evidence="2" id="KW-0479">Metal-binding</keyword>
<dbReference type="InterPro" id="IPR003293">
    <property type="entry name" value="Nudix_hydrolase6-like"/>
</dbReference>
<dbReference type="PANTHER" id="PTHR13994:SF30">
    <property type="entry name" value="NUDIX HYDROLASE 10"/>
    <property type="match status" value="1"/>
</dbReference>
<evidence type="ECO:0000259" key="5">
    <source>
        <dbReference type="PROSITE" id="PS51462"/>
    </source>
</evidence>
<dbReference type="PANTHER" id="PTHR13994">
    <property type="entry name" value="NUDIX HYDROLASE RELATED"/>
    <property type="match status" value="1"/>
</dbReference>
<dbReference type="InterPro" id="IPR040618">
    <property type="entry name" value="Pre-Nudix"/>
</dbReference>
<comment type="similarity">
    <text evidence="1">Belongs to the Nudix hydrolase family.</text>
</comment>
<name>A0A2N9HIX0_FAGSY</name>
<feature type="compositionally biased region" description="Pro residues" evidence="4">
    <location>
        <begin position="283"/>
        <end position="310"/>
    </location>
</feature>
<evidence type="ECO:0000256" key="1">
    <source>
        <dbReference type="ARBA" id="ARBA00005582"/>
    </source>
</evidence>
<dbReference type="SUPFAM" id="SSF55811">
    <property type="entry name" value="Nudix"/>
    <property type="match status" value="1"/>
</dbReference>
<dbReference type="Gene3D" id="3.40.630.30">
    <property type="match status" value="1"/>
</dbReference>
<dbReference type="GO" id="GO:0047631">
    <property type="term" value="F:ADP-ribose diphosphatase activity"/>
    <property type="evidence" value="ECO:0007669"/>
    <property type="project" value="TreeGrafter"/>
</dbReference>
<sequence>MMVSNKVCKNGDGDVGLLPATDDDHQGVIVDMKEAMDAKVFATRLRASVSTWRQQGKRGVWIKLPIELVNLVEPTVMEGFKYHHAEPNYLMLVYWIPKIDSTIPPNASHRVRIGAIVLNEKREVVQEKSGTLRGKGVWKIPTGVVEEGEDIFKAAEREVKEETGIDTKFLEILAFRQQHKSFFEKSDLFFICMMHPLSFDIQKQELEIEAAQWMPFDEYAAQPMVQNHELYNYTKDLCLAKGQVPNLGYATSRKVSKDVIPSPIACMNCSICQYPCNTPSPPASGNPSYGTPPPPQSLSYGSPPPPPPQSPSQGNCPPTPVVQYPPPSIYGYAPYRNVSVSAPLPISSFSTMISVFSFAVLF</sequence>
<evidence type="ECO:0000256" key="2">
    <source>
        <dbReference type="ARBA" id="ARBA00022723"/>
    </source>
</evidence>
<feature type="region of interest" description="Disordered" evidence="4">
    <location>
        <begin position="283"/>
        <end position="318"/>
    </location>
</feature>
<evidence type="ECO:0000256" key="3">
    <source>
        <dbReference type="ARBA" id="ARBA00022801"/>
    </source>
</evidence>
<dbReference type="InterPro" id="IPR020084">
    <property type="entry name" value="NUDIX_hydrolase_CS"/>
</dbReference>
<accession>A0A2N9HIX0</accession>
<dbReference type="PROSITE" id="PS00893">
    <property type="entry name" value="NUDIX_BOX"/>
    <property type="match status" value="1"/>
</dbReference>
<dbReference type="Pfam" id="PF00293">
    <property type="entry name" value="NUDIX"/>
    <property type="match status" value="1"/>
</dbReference>
<evidence type="ECO:0000313" key="6">
    <source>
        <dbReference type="EMBL" id="SPD11641.1"/>
    </source>
</evidence>
<organism evidence="6">
    <name type="scientific">Fagus sylvatica</name>
    <name type="common">Beechnut</name>
    <dbReference type="NCBI Taxonomy" id="28930"/>
    <lineage>
        <taxon>Eukaryota</taxon>
        <taxon>Viridiplantae</taxon>
        <taxon>Streptophyta</taxon>
        <taxon>Embryophyta</taxon>
        <taxon>Tracheophyta</taxon>
        <taxon>Spermatophyta</taxon>
        <taxon>Magnoliopsida</taxon>
        <taxon>eudicotyledons</taxon>
        <taxon>Gunneridae</taxon>
        <taxon>Pentapetalae</taxon>
        <taxon>rosids</taxon>
        <taxon>fabids</taxon>
        <taxon>Fagales</taxon>
        <taxon>Fagaceae</taxon>
        <taxon>Fagus</taxon>
    </lineage>
</organism>
<dbReference type="FunFam" id="3.90.79.10:FF:000015">
    <property type="entry name" value="Nudix hydrolase 8"/>
    <property type="match status" value="1"/>
</dbReference>
<dbReference type="Pfam" id="PF18290">
    <property type="entry name" value="Nudix_hydro"/>
    <property type="match status" value="1"/>
</dbReference>
<dbReference type="FunFam" id="3.40.630.30:FF:000016">
    <property type="entry name" value="nudix hydrolase 2"/>
    <property type="match status" value="1"/>
</dbReference>
<reference evidence="6" key="1">
    <citation type="submission" date="2018-02" db="EMBL/GenBank/DDBJ databases">
        <authorList>
            <person name="Cohen D.B."/>
            <person name="Kent A.D."/>
        </authorList>
    </citation>
    <scope>NUCLEOTIDE SEQUENCE</scope>
</reference>
<dbReference type="PROSITE" id="PS51462">
    <property type="entry name" value="NUDIX"/>
    <property type="match status" value="1"/>
</dbReference>
<dbReference type="GO" id="GO:0046872">
    <property type="term" value="F:metal ion binding"/>
    <property type="evidence" value="ECO:0007669"/>
    <property type="project" value="UniProtKB-KW"/>
</dbReference>
<dbReference type="InterPro" id="IPR015797">
    <property type="entry name" value="NUDIX_hydrolase-like_dom_sf"/>
</dbReference>
<dbReference type="EMBL" id="OIVN01003491">
    <property type="protein sequence ID" value="SPD11641.1"/>
    <property type="molecule type" value="Genomic_DNA"/>
</dbReference>
<dbReference type="PRINTS" id="PR01356">
    <property type="entry name" value="GFGPROTEIN"/>
</dbReference>
<dbReference type="AlphaFoldDB" id="A0A2N9HIX0"/>
<dbReference type="CDD" id="cd04670">
    <property type="entry name" value="NUDIX_ASFGF2_Nudt6"/>
    <property type="match status" value="1"/>
</dbReference>
<evidence type="ECO:0000256" key="4">
    <source>
        <dbReference type="SAM" id="MobiDB-lite"/>
    </source>
</evidence>
<feature type="domain" description="Nudix hydrolase" evidence="5">
    <location>
        <begin position="108"/>
        <end position="238"/>
    </location>
</feature>
<dbReference type="GO" id="GO:0035529">
    <property type="term" value="F:NADH pyrophosphatase activity"/>
    <property type="evidence" value="ECO:0007669"/>
    <property type="project" value="TreeGrafter"/>
</dbReference>
<keyword evidence="3" id="KW-0378">Hydrolase</keyword>
<dbReference type="Gene3D" id="3.90.79.10">
    <property type="entry name" value="Nucleoside Triphosphate Pyrophosphohydrolase"/>
    <property type="match status" value="1"/>
</dbReference>
<gene>
    <name evidence="6" type="ORF">FSB_LOCUS39523</name>
</gene>